<keyword evidence="4" id="KW-1185">Reference proteome</keyword>
<evidence type="ECO:0000313" key="4">
    <source>
        <dbReference type="Proteomes" id="UP000593567"/>
    </source>
</evidence>
<dbReference type="Proteomes" id="UP000593567">
    <property type="component" value="Unassembled WGS sequence"/>
</dbReference>
<feature type="domain" description="ShKT" evidence="2">
    <location>
        <begin position="152"/>
        <end position="187"/>
    </location>
</feature>
<evidence type="ECO:0000313" key="3">
    <source>
        <dbReference type="EMBL" id="KAF6017217.1"/>
    </source>
</evidence>
<feature type="signal peptide" evidence="1">
    <location>
        <begin position="1"/>
        <end position="33"/>
    </location>
</feature>
<evidence type="ECO:0000256" key="1">
    <source>
        <dbReference type="SAM" id="SignalP"/>
    </source>
</evidence>
<sequence length="196" mass="21709">MSRHASIYYSMNNVLLFTVLAVLLISSAWIGSANDIGEESLIGHLKVFFNSWVQSEHGGSGSIKSTSLFGRQIQLHVYKISVQHLSGTVQATVSVTDQATGKSVTKTAQAAKEQDATMNAGTAAAYELFTILEKEGLVKQSDFLRDNQVQLCDDVMRLSTCQIYAKRGMCSNNTWHSFLRENCFYTCLTFLECDNL</sequence>
<dbReference type="AlphaFoldDB" id="A0A7J7IUJ1"/>
<evidence type="ECO:0000259" key="2">
    <source>
        <dbReference type="Pfam" id="PF01549"/>
    </source>
</evidence>
<gene>
    <name evidence="3" type="ORF">EB796_024458</name>
</gene>
<organism evidence="3 4">
    <name type="scientific">Bugula neritina</name>
    <name type="common">Brown bryozoan</name>
    <name type="synonym">Sertularia neritina</name>
    <dbReference type="NCBI Taxonomy" id="10212"/>
    <lineage>
        <taxon>Eukaryota</taxon>
        <taxon>Metazoa</taxon>
        <taxon>Spiralia</taxon>
        <taxon>Lophotrochozoa</taxon>
        <taxon>Bryozoa</taxon>
        <taxon>Gymnolaemata</taxon>
        <taxon>Cheilostomatida</taxon>
        <taxon>Flustrina</taxon>
        <taxon>Buguloidea</taxon>
        <taxon>Bugulidae</taxon>
        <taxon>Bugula</taxon>
    </lineage>
</organism>
<proteinExistence type="predicted"/>
<protein>
    <recommendedName>
        <fullName evidence="2">ShKT domain-containing protein</fullName>
    </recommendedName>
</protein>
<reference evidence="3" key="1">
    <citation type="submission" date="2020-06" db="EMBL/GenBank/DDBJ databases">
        <title>Draft genome of Bugula neritina, a colonial animal packing powerful symbionts and potential medicines.</title>
        <authorList>
            <person name="Rayko M."/>
        </authorList>
    </citation>
    <scope>NUCLEOTIDE SEQUENCE [LARGE SCALE GENOMIC DNA]</scope>
    <source>
        <strain evidence="3">Kwan_BN1</strain>
    </source>
</reference>
<accession>A0A7J7IUJ1</accession>
<dbReference type="EMBL" id="VXIV02003421">
    <property type="protein sequence ID" value="KAF6017217.1"/>
    <property type="molecule type" value="Genomic_DNA"/>
</dbReference>
<comment type="caution">
    <text evidence="3">The sequence shown here is derived from an EMBL/GenBank/DDBJ whole genome shotgun (WGS) entry which is preliminary data.</text>
</comment>
<dbReference type="InterPro" id="IPR003582">
    <property type="entry name" value="ShKT_dom"/>
</dbReference>
<feature type="chain" id="PRO_5029791405" description="ShKT domain-containing protein" evidence="1">
    <location>
        <begin position="34"/>
        <end position="196"/>
    </location>
</feature>
<keyword evidence="1" id="KW-0732">Signal</keyword>
<name>A0A7J7IUJ1_BUGNE</name>
<dbReference type="Pfam" id="PF01549">
    <property type="entry name" value="ShK"/>
    <property type="match status" value="1"/>
</dbReference>